<dbReference type="InterPro" id="IPR006140">
    <property type="entry name" value="D-isomer_DH_NAD-bd"/>
</dbReference>
<dbReference type="STRING" id="765440.A0A0C3B8I1"/>
<feature type="domain" description="D-isomer specific 2-hydroxyacid dehydrogenase NAD-binding" evidence="5">
    <location>
        <begin position="92"/>
        <end position="266"/>
    </location>
</feature>
<name>A0A0C3B8I1_PILCF</name>
<dbReference type="CDD" id="cd12168">
    <property type="entry name" value="Mand_dh_like"/>
    <property type="match status" value="1"/>
</dbReference>
<dbReference type="PROSITE" id="PS00065">
    <property type="entry name" value="D_2_HYDROXYACID_DH_1"/>
    <property type="match status" value="1"/>
</dbReference>
<dbReference type="GO" id="GO:0005829">
    <property type="term" value="C:cytosol"/>
    <property type="evidence" value="ECO:0007669"/>
    <property type="project" value="TreeGrafter"/>
</dbReference>
<evidence type="ECO:0000259" key="4">
    <source>
        <dbReference type="Pfam" id="PF00389"/>
    </source>
</evidence>
<protein>
    <recommendedName>
        <fullName evidence="8">D-isomer specific 2-hydroxyacid dehydrogenase NAD-binding domain-containing protein</fullName>
    </recommendedName>
</protein>
<proteinExistence type="inferred from homology"/>
<evidence type="ECO:0000259" key="5">
    <source>
        <dbReference type="Pfam" id="PF02826"/>
    </source>
</evidence>
<dbReference type="HOGENOM" id="CLU_019796_1_2_1"/>
<evidence type="ECO:0000313" key="6">
    <source>
        <dbReference type="EMBL" id="KIM73602.1"/>
    </source>
</evidence>
<comment type="similarity">
    <text evidence="1 3">Belongs to the D-isomer specific 2-hydroxyacid dehydrogenase family.</text>
</comment>
<dbReference type="InParanoid" id="A0A0C3B8I1"/>
<dbReference type="EMBL" id="KN833078">
    <property type="protein sequence ID" value="KIM73602.1"/>
    <property type="molecule type" value="Genomic_DNA"/>
</dbReference>
<evidence type="ECO:0000256" key="1">
    <source>
        <dbReference type="ARBA" id="ARBA00005854"/>
    </source>
</evidence>
<evidence type="ECO:0008006" key="8">
    <source>
        <dbReference type="Google" id="ProtNLM"/>
    </source>
</evidence>
<evidence type="ECO:0000256" key="2">
    <source>
        <dbReference type="ARBA" id="ARBA00023002"/>
    </source>
</evidence>
<keyword evidence="2 3" id="KW-0560">Oxidoreductase</keyword>
<keyword evidence="7" id="KW-1185">Reference proteome</keyword>
<feature type="domain" description="D-isomer specific 2-hydroxyacid dehydrogenase catalytic" evidence="4">
    <location>
        <begin position="40"/>
        <end position="297"/>
    </location>
</feature>
<dbReference type="InterPro" id="IPR029753">
    <property type="entry name" value="D-isomer_DH_CS"/>
</dbReference>
<accession>A0A0C3B8I1</accession>
<dbReference type="Gene3D" id="3.40.50.720">
    <property type="entry name" value="NAD(P)-binding Rossmann-like Domain"/>
    <property type="match status" value="2"/>
</dbReference>
<evidence type="ECO:0000313" key="7">
    <source>
        <dbReference type="Proteomes" id="UP000054166"/>
    </source>
</evidence>
<gene>
    <name evidence="6" type="ORF">PILCRDRAFT_828984</name>
</gene>
<dbReference type="Pfam" id="PF00389">
    <property type="entry name" value="2-Hacid_dh"/>
    <property type="match status" value="1"/>
</dbReference>
<dbReference type="Pfam" id="PF02826">
    <property type="entry name" value="2-Hacid_dh_C"/>
    <property type="match status" value="1"/>
</dbReference>
<dbReference type="InterPro" id="IPR029752">
    <property type="entry name" value="D-isomer_DH_CS1"/>
</dbReference>
<reference evidence="7" key="2">
    <citation type="submission" date="2015-01" db="EMBL/GenBank/DDBJ databases">
        <title>Evolutionary Origins and Diversification of the Mycorrhizal Mutualists.</title>
        <authorList>
            <consortium name="DOE Joint Genome Institute"/>
            <consortium name="Mycorrhizal Genomics Consortium"/>
            <person name="Kohler A."/>
            <person name="Kuo A."/>
            <person name="Nagy L.G."/>
            <person name="Floudas D."/>
            <person name="Copeland A."/>
            <person name="Barry K.W."/>
            <person name="Cichocki N."/>
            <person name="Veneault-Fourrey C."/>
            <person name="LaButti K."/>
            <person name="Lindquist E.A."/>
            <person name="Lipzen A."/>
            <person name="Lundell T."/>
            <person name="Morin E."/>
            <person name="Murat C."/>
            <person name="Riley R."/>
            <person name="Ohm R."/>
            <person name="Sun H."/>
            <person name="Tunlid A."/>
            <person name="Henrissat B."/>
            <person name="Grigoriev I.V."/>
            <person name="Hibbett D.S."/>
            <person name="Martin F."/>
        </authorList>
    </citation>
    <scope>NUCLEOTIDE SEQUENCE [LARGE SCALE GENOMIC DNA]</scope>
    <source>
        <strain evidence="7">F 1598</strain>
    </source>
</reference>
<dbReference type="OrthoDB" id="9991913at2759"/>
<dbReference type="PANTHER" id="PTHR10996">
    <property type="entry name" value="2-HYDROXYACID DEHYDROGENASE-RELATED"/>
    <property type="match status" value="1"/>
</dbReference>
<evidence type="ECO:0000256" key="3">
    <source>
        <dbReference type="RuleBase" id="RU003719"/>
    </source>
</evidence>
<dbReference type="FunCoup" id="A0A0C3B8I1">
    <property type="interactions" value="309"/>
</dbReference>
<dbReference type="AlphaFoldDB" id="A0A0C3B8I1"/>
<dbReference type="InterPro" id="IPR006139">
    <property type="entry name" value="D-isomer_2_OHA_DH_cat_dom"/>
</dbReference>
<dbReference type="Proteomes" id="UP000054166">
    <property type="component" value="Unassembled WGS sequence"/>
</dbReference>
<dbReference type="PANTHER" id="PTHR10996:SF257">
    <property type="entry name" value="GLYOXYLATE REDUCTASE 1"/>
    <property type="match status" value="1"/>
</dbReference>
<dbReference type="PROSITE" id="PS00671">
    <property type="entry name" value="D_2_HYDROXYACID_DH_3"/>
    <property type="match status" value="1"/>
</dbReference>
<organism evidence="6 7">
    <name type="scientific">Piloderma croceum (strain F 1598)</name>
    <dbReference type="NCBI Taxonomy" id="765440"/>
    <lineage>
        <taxon>Eukaryota</taxon>
        <taxon>Fungi</taxon>
        <taxon>Dikarya</taxon>
        <taxon>Basidiomycota</taxon>
        <taxon>Agaricomycotina</taxon>
        <taxon>Agaricomycetes</taxon>
        <taxon>Agaricomycetidae</taxon>
        <taxon>Atheliales</taxon>
        <taxon>Atheliaceae</taxon>
        <taxon>Piloderma</taxon>
    </lineage>
</organism>
<dbReference type="InterPro" id="IPR036291">
    <property type="entry name" value="NAD(P)-bd_dom_sf"/>
</dbReference>
<reference evidence="6 7" key="1">
    <citation type="submission" date="2014-04" db="EMBL/GenBank/DDBJ databases">
        <authorList>
            <consortium name="DOE Joint Genome Institute"/>
            <person name="Kuo A."/>
            <person name="Tarkka M."/>
            <person name="Buscot F."/>
            <person name="Kohler A."/>
            <person name="Nagy L.G."/>
            <person name="Floudas D."/>
            <person name="Copeland A."/>
            <person name="Barry K.W."/>
            <person name="Cichocki N."/>
            <person name="Veneault-Fourrey C."/>
            <person name="LaButti K."/>
            <person name="Lindquist E.A."/>
            <person name="Lipzen A."/>
            <person name="Lundell T."/>
            <person name="Morin E."/>
            <person name="Murat C."/>
            <person name="Sun H."/>
            <person name="Tunlid A."/>
            <person name="Henrissat B."/>
            <person name="Grigoriev I.V."/>
            <person name="Hibbett D.S."/>
            <person name="Martin F."/>
            <person name="Nordberg H.P."/>
            <person name="Cantor M.N."/>
            <person name="Hua S.X."/>
        </authorList>
    </citation>
    <scope>NUCLEOTIDE SEQUENCE [LARGE SCALE GENOMIC DNA]</scope>
    <source>
        <strain evidence="6 7">F 1598</strain>
    </source>
</reference>
<dbReference type="SUPFAM" id="SSF52283">
    <property type="entry name" value="Formate/glycerate dehydrogenase catalytic domain-like"/>
    <property type="match status" value="1"/>
</dbReference>
<dbReference type="InterPro" id="IPR050223">
    <property type="entry name" value="D-isomer_2-hydroxyacid_DH"/>
</dbReference>
<dbReference type="GO" id="GO:0030267">
    <property type="term" value="F:glyoxylate reductase (NADPH) activity"/>
    <property type="evidence" value="ECO:0007669"/>
    <property type="project" value="TreeGrafter"/>
</dbReference>
<dbReference type="GO" id="GO:0016618">
    <property type="term" value="F:hydroxypyruvate reductase [NAD(P)H] activity"/>
    <property type="evidence" value="ECO:0007669"/>
    <property type="project" value="TreeGrafter"/>
</dbReference>
<dbReference type="GO" id="GO:0051287">
    <property type="term" value="F:NAD binding"/>
    <property type="evidence" value="ECO:0007669"/>
    <property type="project" value="InterPro"/>
</dbReference>
<sequence length="301" mass="33538">MESASRDELFQDFAPGGKYADIVGIYHEHESSHKIGLPDRQMVYAFPQSVKWIAHKGAGYDQFDVVACKERGIGLSNTPGAVNDATATTAVYLLIATMRNFSICERSLRAGTFKPPHVERASHDLTGRTLGILGLGCIGIRFAEMIRPFQMRIVYHNRRRAQDAPDYCEYFEDLEKMLRIVDVLSVHVPLTRDTVGFVGEDMIRAMKPGGIIINTARGKIVDEEAMLRALEDGHLASVGLDVFPDEPKINPRLLQLSNTTLLPHVGTENQDTRRKMEVKALTNLKDFVISGKGQNLVAECR</sequence>
<dbReference type="SUPFAM" id="SSF51735">
    <property type="entry name" value="NAD(P)-binding Rossmann-fold domains"/>
    <property type="match status" value="1"/>
</dbReference>